<protein>
    <submittedName>
        <fullName evidence="2">Uncharacterized protein</fullName>
    </submittedName>
</protein>
<accession>A0AAD7JA98</accession>
<proteinExistence type="predicted"/>
<gene>
    <name evidence="2" type="ORF">DFH07DRAFT_771902</name>
</gene>
<keyword evidence="3" id="KW-1185">Reference proteome</keyword>
<evidence type="ECO:0000313" key="3">
    <source>
        <dbReference type="Proteomes" id="UP001215280"/>
    </source>
</evidence>
<dbReference type="EMBL" id="JARJLG010000049">
    <property type="protein sequence ID" value="KAJ7760272.1"/>
    <property type="molecule type" value="Genomic_DNA"/>
</dbReference>
<name>A0AAD7JA98_9AGAR</name>
<organism evidence="2 3">
    <name type="scientific">Mycena maculata</name>
    <dbReference type="NCBI Taxonomy" id="230809"/>
    <lineage>
        <taxon>Eukaryota</taxon>
        <taxon>Fungi</taxon>
        <taxon>Dikarya</taxon>
        <taxon>Basidiomycota</taxon>
        <taxon>Agaricomycotina</taxon>
        <taxon>Agaricomycetes</taxon>
        <taxon>Agaricomycetidae</taxon>
        <taxon>Agaricales</taxon>
        <taxon>Marasmiineae</taxon>
        <taxon>Mycenaceae</taxon>
        <taxon>Mycena</taxon>
    </lineage>
</organism>
<dbReference type="InterPro" id="IPR012337">
    <property type="entry name" value="RNaseH-like_sf"/>
</dbReference>
<reference evidence="2" key="1">
    <citation type="submission" date="2023-03" db="EMBL/GenBank/DDBJ databases">
        <title>Massive genome expansion in bonnet fungi (Mycena s.s.) driven by repeated elements and novel gene families across ecological guilds.</title>
        <authorList>
            <consortium name="Lawrence Berkeley National Laboratory"/>
            <person name="Harder C.B."/>
            <person name="Miyauchi S."/>
            <person name="Viragh M."/>
            <person name="Kuo A."/>
            <person name="Thoen E."/>
            <person name="Andreopoulos B."/>
            <person name="Lu D."/>
            <person name="Skrede I."/>
            <person name="Drula E."/>
            <person name="Henrissat B."/>
            <person name="Morin E."/>
            <person name="Kohler A."/>
            <person name="Barry K."/>
            <person name="LaButti K."/>
            <person name="Morin E."/>
            <person name="Salamov A."/>
            <person name="Lipzen A."/>
            <person name="Mereny Z."/>
            <person name="Hegedus B."/>
            <person name="Baldrian P."/>
            <person name="Stursova M."/>
            <person name="Weitz H."/>
            <person name="Taylor A."/>
            <person name="Grigoriev I.V."/>
            <person name="Nagy L.G."/>
            <person name="Martin F."/>
            <person name="Kauserud H."/>
        </authorList>
    </citation>
    <scope>NUCLEOTIDE SEQUENCE</scope>
    <source>
        <strain evidence="2">CBHHK188m</strain>
    </source>
</reference>
<sequence>MSGYWHGAISILPGRSGSATRPRASQAGFGQDFDQAKRPKSQNLALFKIVQRVGIEHRVGYVTCDNATNNGTMLIEFAHQFKLATKQRWDPIERRINQSPHFNSHEPTAHIPDTSAVVRDEIGLVRAIAVKERSSAKRKELFRNIQIRKRPDSAEIARQMVLDMKDVDTFVFEMAQEEGGAAKREKLEALRLRPDEWVRVDLFLNLLACAEEAQHAFSSDPRSTLHLAIPALEKLHAQWKLASEDAKYEAYWPALEAAMAKVDEYYQKTSNSDAYLLAMGN</sequence>
<evidence type="ECO:0000313" key="2">
    <source>
        <dbReference type="EMBL" id="KAJ7760272.1"/>
    </source>
</evidence>
<dbReference type="Proteomes" id="UP001215280">
    <property type="component" value="Unassembled WGS sequence"/>
</dbReference>
<dbReference type="AlphaFoldDB" id="A0AAD7JA98"/>
<feature type="region of interest" description="Disordered" evidence="1">
    <location>
        <begin position="15"/>
        <end position="35"/>
    </location>
</feature>
<comment type="caution">
    <text evidence="2">The sequence shown here is derived from an EMBL/GenBank/DDBJ whole genome shotgun (WGS) entry which is preliminary data.</text>
</comment>
<dbReference type="SUPFAM" id="SSF53098">
    <property type="entry name" value="Ribonuclease H-like"/>
    <property type="match status" value="1"/>
</dbReference>
<evidence type="ECO:0000256" key="1">
    <source>
        <dbReference type="SAM" id="MobiDB-lite"/>
    </source>
</evidence>